<dbReference type="GO" id="GO:0008146">
    <property type="term" value="F:sulfotransferase activity"/>
    <property type="evidence" value="ECO:0007669"/>
    <property type="project" value="InterPro"/>
</dbReference>
<evidence type="ECO:0000256" key="8">
    <source>
        <dbReference type="ARBA" id="ARBA00023180"/>
    </source>
</evidence>
<keyword evidence="8 9" id="KW-0325">Glycoprotein</keyword>
<dbReference type="PANTHER" id="PTHR12137">
    <property type="entry name" value="CARBOHYDRATE SULFOTRANSFERASE"/>
    <property type="match status" value="1"/>
</dbReference>
<dbReference type="InterPro" id="IPR018011">
    <property type="entry name" value="Carb_sulfotrans_8-10"/>
</dbReference>
<name>A0AAW0X0C5_CHEQU</name>
<dbReference type="InterPro" id="IPR005331">
    <property type="entry name" value="Sulfotransferase"/>
</dbReference>
<accession>A0AAW0X0C5</accession>
<evidence type="ECO:0000256" key="7">
    <source>
        <dbReference type="ARBA" id="ARBA00023136"/>
    </source>
</evidence>
<evidence type="ECO:0000256" key="3">
    <source>
        <dbReference type="ARBA" id="ARBA00022679"/>
    </source>
</evidence>
<keyword evidence="9" id="KW-0119">Carbohydrate metabolism</keyword>
<keyword evidence="11" id="KW-1185">Reference proteome</keyword>
<comment type="similarity">
    <text evidence="2 9">Belongs to the sulfotransferase 2 family.</text>
</comment>
<dbReference type="EC" id="2.8.2.-" evidence="9"/>
<organism evidence="10 11">
    <name type="scientific">Cherax quadricarinatus</name>
    <name type="common">Australian red claw crayfish</name>
    <dbReference type="NCBI Taxonomy" id="27406"/>
    <lineage>
        <taxon>Eukaryota</taxon>
        <taxon>Metazoa</taxon>
        <taxon>Ecdysozoa</taxon>
        <taxon>Arthropoda</taxon>
        <taxon>Crustacea</taxon>
        <taxon>Multicrustacea</taxon>
        <taxon>Malacostraca</taxon>
        <taxon>Eumalacostraca</taxon>
        <taxon>Eucarida</taxon>
        <taxon>Decapoda</taxon>
        <taxon>Pleocyemata</taxon>
        <taxon>Astacidea</taxon>
        <taxon>Parastacoidea</taxon>
        <taxon>Parastacidae</taxon>
        <taxon>Cherax</taxon>
    </lineage>
</organism>
<dbReference type="PANTHER" id="PTHR12137:SF63">
    <property type="entry name" value="CARBOHYDRATE SULFOTRANSFERASE"/>
    <property type="match status" value="1"/>
</dbReference>
<evidence type="ECO:0000256" key="6">
    <source>
        <dbReference type="ARBA" id="ARBA00023034"/>
    </source>
</evidence>
<keyword evidence="9" id="KW-0735">Signal-anchor</keyword>
<reference evidence="10 11" key="1">
    <citation type="journal article" date="2024" name="BMC Genomics">
        <title>Genome assembly of redclaw crayfish (Cherax quadricarinatus) provides insights into its immune adaptation and hypoxia tolerance.</title>
        <authorList>
            <person name="Liu Z."/>
            <person name="Zheng J."/>
            <person name="Li H."/>
            <person name="Fang K."/>
            <person name="Wang S."/>
            <person name="He J."/>
            <person name="Zhou D."/>
            <person name="Weng S."/>
            <person name="Chi M."/>
            <person name="Gu Z."/>
            <person name="He J."/>
            <person name="Li F."/>
            <person name="Wang M."/>
        </authorList>
    </citation>
    <scope>NUCLEOTIDE SEQUENCE [LARGE SCALE GENOMIC DNA]</scope>
    <source>
        <strain evidence="10">ZL_2023a</strain>
    </source>
</reference>
<dbReference type="Proteomes" id="UP001445076">
    <property type="component" value="Unassembled WGS sequence"/>
</dbReference>
<dbReference type="Pfam" id="PF03567">
    <property type="entry name" value="Sulfotransfer_2"/>
    <property type="match status" value="1"/>
</dbReference>
<dbReference type="GO" id="GO:0016051">
    <property type="term" value="P:carbohydrate biosynthetic process"/>
    <property type="evidence" value="ECO:0007669"/>
    <property type="project" value="InterPro"/>
</dbReference>
<evidence type="ECO:0000256" key="1">
    <source>
        <dbReference type="ARBA" id="ARBA00004323"/>
    </source>
</evidence>
<proteinExistence type="inferred from homology"/>
<keyword evidence="3 9" id="KW-0808">Transferase</keyword>
<protein>
    <recommendedName>
        <fullName evidence="9">Carbohydrate sulfotransferase</fullName>
        <ecNumber evidence="9">2.8.2.-</ecNumber>
    </recommendedName>
</protein>
<dbReference type="AlphaFoldDB" id="A0AAW0X0C5"/>
<comment type="subcellular location">
    <subcellularLocation>
        <location evidence="1 9">Golgi apparatus membrane</location>
        <topology evidence="1 9">Single-pass type II membrane protein</topology>
    </subcellularLocation>
</comment>
<dbReference type="GO" id="GO:0000139">
    <property type="term" value="C:Golgi membrane"/>
    <property type="evidence" value="ECO:0007669"/>
    <property type="project" value="UniProtKB-SubCell"/>
</dbReference>
<keyword evidence="4" id="KW-0812">Transmembrane</keyword>
<dbReference type="EMBL" id="JARKIK010000055">
    <property type="protein sequence ID" value="KAK8732968.1"/>
    <property type="molecule type" value="Genomic_DNA"/>
</dbReference>
<evidence type="ECO:0000256" key="9">
    <source>
        <dbReference type="RuleBase" id="RU364020"/>
    </source>
</evidence>
<evidence type="ECO:0000256" key="4">
    <source>
        <dbReference type="ARBA" id="ARBA00022692"/>
    </source>
</evidence>
<keyword evidence="7" id="KW-0472">Membrane</keyword>
<evidence type="ECO:0000313" key="10">
    <source>
        <dbReference type="EMBL" id="KAK8732968.1"/>
    </source>
</evidence>
<gene>
    <name evidence="10" type="ORF">OTU49_006683</name>
</gene>
<sequence length="325" mass="38183">MQINLKDKSTVEGRTARINQLRELCNSSSTNMKNDQWTINPGITPLSESSRNVVNILTERRKLLQTQCEEKLTPEEKAQPANSNEFLISDKYKLVWCNVFKAASTTWMFNFFIMAGKTEKEFRLSLKTSAVEETRKLYPRPSIEELNDSLTCLNYSSFIIVREPFERLLSSYRDKIESTAQYYFRSLRCTIKNKFSQVNFIGKCIPTFSEFVDYLIDEADNNRPFNEHWAPYYTFCSTCQLHFDYILHFETLSQDEAFLLQAVPGLSEVLSPQKLHNSNTNYEELIKDYFSQLTLNQLHSLLRIYGRDFLFFGYSEQKYFKYAKS</sequence>
<keyword evidence="5" id="KW-1133">Transmembrane helix</keyword>
<keyword evidence="6 9" id="KW-0333">Golgi apparatus</keyword>
<evidence type="ECO:0000256" key="5">
    <source>
        <dbReference type="ARBA" id="ARBA00022989"/>
    </source>
</evidence>
<comment type="caution">
    <text evidence="10">The sequence shown here is derived from an EMBL/GenBank/DDBJ whole genome shotgun (WGS) entry which is preliminary data.</text>
</comment>
<evidence type="ECO:0000256" key="2">
    <source>
        <dbReference type="ARBA" id="ARBA00006339"/>
    </source>
</evidence>
<evidence type="ECO:0000313" key="11">
    <source>
        <dbReference type="Proteomes" id="UP001445076"/>
    </source>
</evidence>